<dbReference type="PANTHER" id="PTHR11373:SF4">
    <property type="entry name" value="DEOXYNUCLEOSIDE TRIPHOSPHATE TRIPHOSPHOHYDROLASE SAMHD1"/>
    <property type="match status" value="1"/>
</dbReference>
<dbReference type="GO" id="GO:0008832">
    <property type="term" value="F:dGTPase activity"/>
    <property type="evidence" value="ECO:0007669"/>
    <property type="project" value="TreeGrafter"/>
</dbReference>
<accession>A0A095B3H3</accession>
<name>A0A095B3H3_SCHHA</name>
<comment type="similarity">
    <text evidence="1">Belongs to the SAMHD1 family.</text>
</comment>
<evidence type="ECO:0000313" key="2">
    <source>
        <dbReference type="EMBL" id="KGB41716.1"/>
    </source>
</evidence>
<sequence length="622" mass="71713">PTVDILVSVDQPLLNDEVYEQLNIIYVNIESIQNVPETFHTKDHYNFVAALPFITSSEVCSEIFTLMTVEHRKRNHFEQGIVQDAVHGVIELESLAVQLIDSPEFQRLREIKQLGIAYFVFPSCQHSRFEHSIGTYHMAKKLLETIHNDKNYSGPALSSSEQLAIRIAALCHDLGHGPFSHLWEEFVKRGGSEYSEYNHETISGHVLYQIICSKPTLQSELNNLGVDMNLIRSLILGDTSTVLSQQDSLKNKSFIYEILSNSLNGMDVDKWDYLLRDCLHSGLGASGTSVDIDRFLRFYRPFLHTDKDKGDENESKCWHLSFRDTELENLLRTFSLRQHLHQKVYQHKTVTAISAMIIDALELIEPVLNLRSISMNALKYQNPDSLNDFVKLHDSLLWDVFYGRGSLSRVTSENFLPRIQQAQSLIRRILNRDLYTYIDSVYEMTYYAPIGENNSHPHSFNPKKLPNLINEVATESLTLRSMGLGLGPRKSLCYEPISSHYRTFGVTSNNKRKHSKESILTEIFRRLPQDSGIRDIDDLLVTESRFSSNSTLKSPRFYFYTRSGNTFTYSEPLRVIRAYRLYWRRTNSPLKSAIYCPVTCLTEAFNQWHQEMIEDRHGAESD</sequence>
<dbReference type="InterPro" id="IPR006674">
    <property type="entry name" value="HD_domain"/>
</dbReference>
<dbReference type="SMART" id="SM00471">
    <property type="entry name" value="HDc"/>
    <property type="match status" value="1"/>
</dbReference>
<reference evidence="2" key="1">
    <citation type="journal article" date="2012" name="Nat. Genet.">
        <title>Whole-genome sequence of Schistosoma haematobium.</title>
        <authorList>
            <person name="Young N.D."/>
            <person name="Jex A.R."/>
            <person name="Li B."/>
            <person name="Liu S."/>
            <person name="Yang L."/>
            <person name="Xiong Z."/>
            <person name="Li Y."/>
            <person name="Cantacessi C."/>
            <person name="Hall R.S."/>
            <person name="Xu X."/>
            <person name="Chen F."/>
            <person name="Wu X."/>
            <person name="Zerlotini A."/>
            <person name="Oliveira G."/>
            <person name="Hofmann A."/>
            <person name="Zhang G."/>
            <person name="Fang X."/>
            <person name="Kang Y."/>
            <person name="Campbell B.E."/>
            <person name="Loukas A."/>
            <person name="Ranganathan S."/>
            <person name="Rollinson D."/>
            <person name="Rinaldi G."/>
            <person name="Brindley P.J."/>
            <person name="Yang H."/>
            <person name="Wang J."/>
            <person name="Wang J."/>
            <person name="Gasser R.B."/>
        </authorList>
    </citation>
    <scope>NUCLEOTIDE SEQUENCE [LARGE SCALE GENOMIC DNA]</scope>
</reference>
<dbReference type="CDD" id="cd00077">
    <property type="entry name" value="HDc"/>
    <property type="match status" value="1"/>
</dbReference>
<dbReference type="InterPro" id="IPR003607">
    <property type="entry name" value="HD/PDEase_dom"/>
</dbReference>
<feature type="non-terminal residue" evidence="2">
    <location>
        <position position="1"/>
    </location>
</feature>
<dbReference type="GO" id="GO:0006203">
    <property type="term" value="P:dGTP catabolic process"/>
    <property type="evidence" value="ECO:0007669"/>
    <property type="project" value="TreeGrafter"/>
</dbReference>
<gene>
    <name evidence="2" type="ORF">MS3_10258</name>
</gene>
<proteinExistence type="inferred from homology"/>
<dbReference type="Pfam" id="PF01966">
    <property type="entry name" value="HD"/>
    <property type="match status" value="1"/>
</dbReference>
<dbReference type="SUPFAM" id="SSF109604">
    <property type="entry name" value="HD-domain/PDEase-like"/>
    <property type="match status" value="1"/>
</dbReference>
<organism evidence="2">
    <name type="scientific">Schistosoma haematobium</name>
    <name type="common">Blood fluke</name>
    <dbReference type="NCBI Taxonomy" id="6185"/>
    <lineage>
        <taxon>Eukaryota</taxon>
        <taxon>Metazoa</taxon>
        <taxon>Spiralia</taxon>
        <taxon>Lophotrochozoa</taxon>
        <taxon>Platyhelminthes</taxon>
        <taxon>Trematoda</taxon>
        <taxon>Digenea</taxon>
        <taxon>Strigeidida</taxon>
        <taxon>Schistosomatoidea</taxon>
        <taxon>Schistosomatidae</taxon>
        <taxon>Schistosoma</taxon>
    </lineage>
</organism>
<dbReference type="GO" id="GO:0005634">
    <property type="term" value="C:nucleus"/>
    <property type="evidence" value="ECO:0007669"/>
    <property type="project" value="TreeGrafter"/>
</dbReference>
<dbReference type="InterPro" id="IPR050135">
    <property type="entry name" value="dGTPase-like"/>
</dbReference>
<protein>
    <submittedName>
        <fullName evidence="2">Deoxynucleoside triphosphate triphosphohydrolase SAMHD1</fullName>
    </submittedName>
</protein>
<keyword evidence="2" id="KW-0378">Hydrolase</keyword>
<dbReference type="STRING" id="6185.A0A095B3H3"/>
<evidence type="ECO:0000256" key="1">
    <source>
        <dbReference type="ARBA" id="ARBA00005776"/>
    </source>
</evidence>
<dbReference type="Gene3D" id="1.10.3210.10">
    <property type="entry name" value="Hypothetical protein af1432"/>
    <property type="match status" value="1"/>
</dbReference>
<dbReference type="PANTHER" id="PTHR11373">
    <property type="entry name" value="DEOXYNUCLEOSIDE TRIPHOSPHATE TRIPHOSPHOHYDROLASE"/>
    <property type="match status" value="1"/>
</dbReference>
<dbReference type="EMBL" id="KL252062">
    <property type="protein sequence ID" value="KGB41716.1"/>
    <property type="molecule type" value="Genomic_DNA"/>
</dbReference>
<dbReference type="AlphaFoldDB" id="A0A095B3H3"/>